<feature type="transmembrane region" description="Helical" evidence="8">
    <location>
        <begin position="294"/>
        <end position="313"/>
    </location>
</feature>
<dbReference type="InterPro" id="IPR004713">
    <property type="entry name" value="CaH_exchang"/>
</dbReference>
<dbReference type="GO" id="GO:0006874">
    <property type="term" value="P:intracellular calcium ion homeostasis"/>
    <property type="evidence" value="ECO:0007669"/>
    <property type="project" value="TreeGrafter"/>
</dbReference>
<evidence type="ECO:0000256" key="8">
    <source>
        <dbReference type="SAM" id="Phobius"/>
    </source>
</evidence>
<feature type="transmembrane region" description="Helical" evidence="8">
    <location>
        <begin position="105"/>
        <end position="124"/>
    </location>
</feature>
<feature type="transmembrane region" description="Helical" evidence="8">
    <location>
        <begin position="470"/>
        <end position="492"/>
    </location>
</feature>
<feature type="region of interest" description="Disordered" evidence="7">
    <location>
        <begin position="43"/>
        <end position="71"/>
    </location>
</feature>
<reference evidence="10" key="1">
    <citation type="submission" date="2021-01" db="EMBL/GenBank/DDBJ databases">
        <authorList>
            <person name="Corre E."/>
            <person name="Pelletier E."/>
            <person name="Niang G."/>
            <person name="Scheremetjew M."/>
            <person name="Finn R."/>
            <person name="Kale V."/>
            <person name="Holt S."/>
            <person name="Cochrane G."/>
            <person name="Meng A."/>
            <person name="Brown T."/>
            <person name="Cohen L."/>
        </authorList>
    </citation>
    <scope>NUCLEOTIDE SEQUENCE</scope>
    <source>
        <strain evidence="10">CCMP3105</strain>
    </source>
</reference>
<keyword evidence="5" id="KW-0406">Ion transport</keyword>
<evidence type="ECO:0000256" key="4">
    <source>
        <dbReference type="ARBA" id="ARBA00022989"/>
    </source>
</evidence>
<evidence type="ECO:0000256" key="3">
    <source>
        <dbReference type="ARBA" id="ARBA00022692"/>
    </source>
</evidence>
<dbReference type="InterPro" id="IPR004837">
    <property type="entry name" value="NaCa_Exmemb"/>
</dbReference>
<feature type="transmembrane region" description="Helical" evidence="8">
    <location>
        <begin position="253"/>
        <end position="274"/>
    </location>
</feature>
<keyword evidence="3 8" id="KW-0812">Transmembrane</keyword>
<evidence type="ECO:0000313" key="10">
    <source>
        <dbReference type="EMBL" id="CAE4589651.1"/>
    </source>
</evidence>
<keyword evidence="4 8" id="KW-1133">Transmembrane helix</keyword>
<feature type="transmembrane region" description="Helical" evidence="8">
    <location>
        <begin position="200"/>
        <end position="223"/>
    </location>
</feature>
<feature type="domain" description="Sodium/calcium exchanger membrane region" evidence="9">
    <location>
        <begin position="374"/>
        <end position="514"/>
    </location>
</feature>
<dbReference type="PANTHER" id="PTHR31503">
    <property type="entry name" value="VACUOLAR CALCIUM ION TRANSPORTER"/>
    <property type="match status" value="1"/>
</dbReference>
<dbReference type="PANTHER" id="PTHR31503:SF22">
    <property type="entry name" value="VACUOLAR CALCIUM ION TRANSPORTER"/>
    <property type="match status" value="1"/>
</dbReference>
<dbReference type="GO" id="GO:0005774">
    <property type="term" value="C:vacuolar membrane"/>
    <property type="evidence" value="ECO:0007669"/>
    <property type="project" value="UniProtKB-ARBA"/>
</dbReference>
<proteinExistence type="predicted"/>
<organism evidence="10">
    <name type="scientific">Alexandrium monilatum</name>
    <dbReference type="NCBI Taxonomy" id="311494"/>
    <lineage>
        <taxon>Eukaryota</taxon>
        <taxon>Sar</taxon>
        <taxon>Alveolata</taxon>
        <taxon>Dinophyceae</taxon>
        <taxon>Gonyaulacales</taxon>
        <taxon>Pyrocystaceae</taxon>
        <taxon>Alexandrium</taxon>
    </lineage>
</organism>
<dbReference type="GO" id="GO:0015369">
    <property type="term" value="F:calcium:proton antiporter activity"/>
    <property type="evidence" value="ECO:0007669"/>
    <property type="project" value="UniProtKB-ARBA"/>
</dbReference>
<keyword evidence="2" id="KW-0813">Transport</keyword>
<evidence type="ECO:0000256" key="1">
    <source>
        <dbReference type="ARBA" id="ARBA00004127"/>
    </source>
</evidence>
<dbReference type="Gene3D" id="1.20.1420.30">
    <property type="entry name" value="NCX, central ion-binding region"/>
    <property type="match status" value="2"/>
</dbReference>
<feature type="compositionally biased region" description="Polar residues" evidence="7">
    <location>
        <begin position="45"/>
        <end position="54"/>
    </location>
</feature>
<comment type="subcellular location">
    <subcellularLocation>
        <location evidence="1">Endomembrane system</location>
        <topology evidence="1">Multi-pass membrane protein</topology>
    </subcellularLocation>
</comment>
<evidence type="ECO:0000256" key="7">
    <source>
        <dbReference type="SAM" id="MobiDB-lite"/>
    </source>
</evidence>
<gene>
    <name evidence="10" type="ORF">AMON00008_LOCUS23561</name>
</gene>
<dbReference type="EMBL" id="HBNR01034324">
    <property type="protein sequence ID" value="CAE4589651.1"/>
    <property type="molecule type" value="Transcribed_RNA"/>
</dbReference>
<evidence type="ECO:0000259" key="9">
    <source>
        <dbReference type="Pfam" id="PF01699"/>
    </source>
</evidence>
<feature type="domain" description="Sodium/calcium exchanger membrane region" evidence="9">
    <location>
        <begin position="138"/>
        <end position="311"/>
    </location>
</feature>
<evidence type="ECO:0000256" key="6">
    <source>
        <dbReference type="ARBA" id="ARBA00023136"/>
    </source>
</evidence>
<dbReference type="GO" id="GO:0012505">
    <property type="term" value="C:endomembrane system"/>
    <property type="evidence" value="ECO:0007669"/>
    <property type="project" value="UniProtKB-SubCell"/>
</dbReference>
<feature type="transmembrane region" description="Helical" evidence="8">
    <location>
        <begin position="437"/>
        <end position="464"/>
    </location>
</feature>
<protein>
    <recommendedName>
        <fullName evidence="9">Sodium/calcium exchanger membrane region domain-containing protein</fullName>
    </recommendedName>
</protein>
<name>A0A7S4QR37_9DINO</name>
<evidence type="ECO:0000256" key="2">
    <source>
        <dbReference type="ARBA" id="ARBA00022448"/>
    </source>
</evidence>
<dbReference type="Pfam" id="PF01699">
    <property type="entry name" value="Na_Ca_ex"/>
    <property type="match status" value="2"/>
</dbReference>
<keyword evidence="6 8" id="KW-0472">Membrane</keyword>
<evidence type="ECO:0000256" key="5">
    <source>
        <dbReference type="ARBA" id="ARBA00023065"/>
    </source>
</evidence>
<feature type="transmembrane region" description="Helical" evidence="8">
    <location>
        <begin position="131"/>
        <end position="150"/>
    </location>
</feature>
<dbReference type="InterPro" id="IPR044880">
    <property type="entry name" value="NCX_ion-bd_dom_sf"/>
</dbReference>
<sequence length="523" mass="55745">MIGVGVSYDLEQYERLQGNRPALINLFTLKAIAHKMRRRHAGLQFRSSAPSSRRGSLERAAAPPSVPGDVVGVQDVKESAEELLPPRSAEGSSQAVVDEGPSNLLGLYTIFVHPMCVLLVCVPLGLLSPRLGWGVSCTFWLNFLALIPLAKILGDATEELAASLGNETVSGLLNASFGNAVEMIVSVQALRANLLPVVKLSLLGSVLSNILLVLGSAFLLGGLTPSRTQRSRTHSILGTPIGGFIGVEKEQKFALKSALISVAMLLFSCMSFALPTMFDSFTHDHAKVLTVSRIGAWIVMSTYVAFLLFQLLTHTKTLSRDENGPVGGVSSAGFGYAANSGVVMTGVMTEEGDDDEEEEAEEEEAASMSVWCAVALMAVCATVTALNSQLLVDVIKSVVKQAGIPETFIGVILLPIAGNACEHASALRFSMNDRPGLAIGIAVGSSTQVALLVVPFAVIMGFFMGKPLDLNFGALNTLVVTFSVLVTLTLLLDGRSNWMKGYLLIALYVFIATLYWYIPYGTE</sequence>
<accession>A0A7S4QR37</accession>
<dbReference type="AlphaFoldDB" id="A0A7S4QR37"/>
<feature type="transmembrane region" description="Helical" evidence="8">
    <location>
        <begin position="501"/>
        <end position="518"/>
    </location>
</feature>